<dbReference type="HOGENOM" id="CLU_2105699_0_0_4"/>
<evidence type="ECO:0000313" key="3">
    <source>
        <dbReference type="Proteomes" id="UP000004088"/>
    </source>
</evidence>
<evidence type="ECO:0000256" key="1">
    <source>
        <dbReference type="SAM" id="Phobius"/>
    </source>
</evidence>
<gene>
    <name evidence="2" type="ORF">HMPREF9098_0214</name>
</gene>
<accession>F0EWI0</accession>
<reference evidence="2 3" key="1">
    <citation type="submission" date="2011-01" db="EMBL/GenBank/DDBJ databases">
        <authorList>
            <person name="Muzny D."/>
            <person name="Qin X."/>
            <person name="Deng J."/>
            <person name="Jiang H."/>
            <person name="Liu Y."/>
            <person name="Qu J."/>
            <person name="Song X.-Z."/>
            <person name="Zhang L."/>
            <person name="Thornton R."/>
            <person name="Coyle M."/>
            <person name="Francisco L."/>
            <person name="Jackson L."/>
            <person name="Javaid M."/>
            <person name="Korchina V."/>
            <person name="Kovar C."/>
            <person name="Mata R."/>
            <person name="Mathew T."/>
            <person name="Ngo R."/>
            <person name="Nguyen L."/>
            <person name="Nguyen N."/>
            <person name="Okwuonu G."/>
            <person name="Ongeri F."/>
            <person name="Pham C."/>
            <person name="Simmons D."/>
            <person name="Wilczek-Boney K."/>
            <person name="Hale W."/>
            <person name="Jakkamsetti A."/>
            <person name="Pham P."/>
            <person name="Ruth R."/>
            <person name="San Lucas F."/>
            <person name="Warren J."/>
            <person name="Zhang J."/>
            <person name="Zhao Z."/>
            <person name="Zhou C."/>
            <person name="Zhu D."/>
            <person name="Lee S."/>
            <person name="Bess C."/>
            <person name="Blankenburg K."/>
            <person name="Forbes L."/>
            <person name="Fu Q."/>
            <person name="Gubbala S."/>
            <person name="Hirani K."/>
            <person name="Jayaseelan J.C."/>
            <person name="Lara F."/>
            <person name="Munidasa M."/>
            <person name="Palculict T."/>
            <person name="Patil S."/>
            <person name="Pu L.-L."/>
            <person name="Saada N."/>
            <person name="Tang L."/>
            <person name="Weissenberger G."/>
            <person name="Zhu Y."/>
            <person name="Hemphill L."/>
            <person name="Shang Y."/>
            <person name="Youmans B."/>
            <person name="Ayvaz T."/>
            <person name="Ross M."/>
            <person name="Santibanez J."/>
            <person name="Aqrawi P."/>
            <person name="Gross S."/>
            <person name="Joshi V."/>
            <person name="Fowler G."/>
            <person name="Nazareth L."/>
            <person name="Reid J."/>
            <person name="Worley K."/>
            <person name="Petrosino J."/>
            <person name="Highlander S."/>
            <person name="Gibbs R."/>
        </authorList>
    </citation>
    <scope>NUCLEOTIDE SEQUENCE [LARGE SCALE GENOMIC DNA]</scope>
    <source>
        <strain evidence="2 3">ATCC 33394</strain>
    </source>
</reference>
<keyword evidence="1" id="KW-0812">Transmembrane</keyword>
<dbReference type="AlphaFoldDB" id="F0EWI0"/>
<dbReference type="Proteomes" id="UP000004088">
    <property type="component" value="Unassembled WGS sequence"/>
</dbReference>
<dbReference type="STRING" id="888741.HMPREF9098_0214"/>
<feature type="transmembrane region" description="Helical" evidence="1">
    <location>
        <begin position="35"/>
        <end position="59"/>
    </location>
</feature>
<organism evidence="2 3">
    <name type="scientific">Kingella denitrificans ATCC 33394</name>
    <dbReference type="NCBI Taxonomy" id="888741"/>
    <lineage>
        <taxon>Bacteria</taxon>
        <taxon>Pseudomonadati</taxon>
        <taxon>Pseudomonadota</taxon>
        <taxon>Betaproteobacteria</taxon>
        <taxon>Neisseriales</taxon>
        <taxon>Neisseriaceae</taxon>
        <taxon>Kingella</taxon>
    </lineage>
</organism>
<proteinExistence type="predicted"/>
<name>F0EWI0_9NEIS</name>
<protein>
    <submittedName>
        <fullName evidence="2">Uncharacterized protein</fullName>
    </submittedName>
</protein>
<sequence length="115" mass="13481">MGNIMKMVTKFFAFLILLWLILAFFAPYNNVAGVVILLAVIVSGIVFILVPYVTVRLAYWVYVVAAHFFHGKEIKKPDDLSMLLDILLFPLAAYILYYLHTDHRWYRLLELWDKL</sequence>
<evidence type="ECO:0000313" key="2">
    <source>
        <dbReference type="EMBL" id="EGC18408.1"/>
    </source>
</evidence>
<keyword evidence="1" id="KW-1133">Transmembrane helix</keyword>
<comment type="caution">
    <text evidence="2">The sequence shown here is derived from an EMBL/GenBank/DDBJ whole genome shotgun (WGS) entry which is preliminary data.</text>
</comment>
<dbReference type="EMBL" id="AEWV01000005">
    <property type="protein sequence ID" value="EGC18408.1"/>
    <property type="molecule type" value="Genomic_DNA"/>
</dbReference>
<feature type="transmembrane region" description="Helical" evidence="1">
    <location>
        <begin position="80"/>
        <end position="99"/>
    </location>
</feature>
<keyword evidence="3" id="KW-1185">Reference proteome</keyword>
<keyword evidence="1" id="KW-0472">Membrane</keyword>